<evidence type="ECO:0000256" key="1">
    <source>
        <dbReference type="SAM" id="MobiDB-lite"/>
    </source>
</evidence>
<protein>
    <submittedName>
        <fullName evidence="2">Uncharacterized protein</fullName>
    </submittedName>
</protein>
<comment type="caution">
    <text evidence="2">The sequence shown here is derived from an EMBL/GenBank/DDBJ whole genome shotgun (WGS) entry which is preliminary data.</text>
</comment>
<evidence type="ECO:0000313" key="3">
    <source>
        <dbReference type="Proteomes" id="UP001266305"/>
    </source>
</evidence>
<feature type="non-terminal residue" evidence="2">
    <location>
        <position position="1"/>
    </location>
</feature>
<feature type="region of interest" description="Disordered" evidence="1">
    <location>
        <begin position="86"/>
        <end position="117"/>
    </location>
</feature>
<dbReference type="EMBL" id="JASSZA010000005">
    <property type="protein sequence ID" value="KAK2112474.1"/>
    <property type="molecule type" value="Genomic_DNA"/>
</dbReference>
<dbReference type="Proteomes" id="UP001266305">
    <property type="component" value="Unassembled WGS sequence"/>
</dbReference>
<feature type="non-terminal residue" evidence="2">
    <location>
        <position position="152"/>
    </location>
</feature>
<reference evidence="2 3" key="1">
    <citation type="submission" date="2023-05" db="EMBL/GenBank/DDBJ databases">
        <title>B98-5 Cell Line De Novo Hybrid Assembly: An Optical Mapping Approach.</title>
        <authorList>
            <person name="Kananen K."/>
            <person name="Auerbach J.A."/>
            <person name="Kautto E."/>
            <person name="Blachly J.S."/>
        </authorList>
    </citation>
    <scope>NUCLEOTIDE SEQUENCE [LARGE SCALE GENOMIC DNA]</scope>
    <source>
        <strain evidence="2">B95-8</strain>
        <tissue evidence="2">Cell line</tissue>
    </source>
</reference>
<accession>A0ABQ9VSW8</accession>
<evidence type="ECO:0000313" key="2">
    <source>
        <dbReference type="EMBL" id="KAK2112474.1"/>
    </source>
</evidence>
<proteinExistence type="predicted"/>
<keyword evidence="3" id="KW-1185">Reference proteome</keyword>
<name>A0ABQ9VSW8_SAGOE</name>
<feature type="compositionally biased region" description="Basic residues" evidence="1">
    <location>
        <begin position="102"/>
        <end position="114"/>
    </location>
</feature>
<sequence>ELKTLTARELRFKENENPILVSMVLVESSPVSPTLMNRWMTMKPSASKETDETLSRIHLQVSSCTAGTQPLPAALPSPWRNLPPAQHPTLPPAETTLIRPHGPFKRRKRKHRYGSGKTQAALAAAQGFRRLQRGMLARELPEPGPARRCFTA</sequence>
<organism evidence="2 3">
    <name type="scientific">Saguinus oedipus</name>
    <name type="common">Cotton-top tamarin</name>
    <name type="synonym">Oedipomidas oedipus</name>
    <dbReference type="NCBI Taxonomy" id="9490"/>
    <lineage>
        <taxon>Eukaryota</taxon>
        <taxon>Metazoa</taxon>
        <taxon>Chordata</taxon>
        <taxon>Craniata</taxon>
        <taxon>Vertebrata</taxon>
        <taxon>Euteleostomi</taxon>
        <taxon>Mammalia</taxon>
        <taxon>Eutheria</taxon>
        <taxon>Euarchontoglires</taxon>
        <taxon>Primates</taxon>
        <taxon>Haplorrhini</taxon>
        <taxon>Platyrrhini</taxon>
        <taxon>Cebidae</taxon>
        <taxon>Callitrichinae</taxon>
        <taxon>Saguinus</taxon>
    </lineage>
</organism>
<gene>
    <name evidence="2" type="ORF">P7K49_012221</name>
</gene>